<evidence type="ECO:0008006" key="2">
    <source>
        <dbReference type="Google" id="ProtNLM"/>
    </source>
</evidence>
<protein>
    <recommendedName>
        <fullName evidence="2">PLD phosphodiesterase domain-containing protein</fullName>
    </recommendedName>
</protein>
<dbReference type="EMBL" id="BARV01024856">
    <property type="protein sequence ID" value="GAI37898.1"/>
    <property type="molecule type" value="Genomic_DNA"/>
</dbReference>
<name>X1N2T9_9ZZZZ</name>
<sequence length="158" mass="17865">GRVLKQVTSSGLADKRRAAFVETHLHYTGIPHRVNKLVHDKFIVADSTVAITTSNFTATQFGWGERGMKHKTDISNLGRIQNVIRSAENFFGTPRDYVRALMTRPRKGLPKVKVIKKDVFSEVNAFTIFEDPDVANQMANYFDSLWSHSLSKDVEILT</sequence>
<feature type="non-terminal residue" evidence="1">
    <location>
        <position position="1"/>
    </location>
</feature>
<organism evidence="1">
    <name type="scientific">marine sediment metagenome</name>
    <dbReference type="NCBI Taxonomy" id="412755"/>
    <lineage>
        <taxon>unclassified sequences</taxon>
        <taxon>metagenomes</taxon>
        <taxon>ecological metagenomes</taxon>
    </lineage>
</organism>
<gene>
    <name evidence="1" type="ORF">S06H3_40487</name>
</gene>
<proteinExistence type="predicted"/>
<dbReference type="SUPFAM" id="SSF56024">
    <property type="entry name" value="Phospholipase D/nuclease"/>
    <property type="match status" value="1"/>
</dbReference>
<accession>X1N2T9</accession>
<evidence type="ECO:0000313" key="1">
    <source>
        <dbReference type="EMBL" id="GAI37898.1"/>
    </source>
</evidence>
<dbReference type="AlphaFoldDB" id="X1N2T9"/>
<reference evidence="1" key="1">
    <citation type="journal article" date="2014" name="Front. Microbiol.">
        <title>High frequency of phylogenetically diverse reductive dehalogenase-homologous genes in deep subseafloor sedimentary metagenomes.</title>
        <authorList>
            <person name="Kawai M."/>
            <person name="Futagami T."/>
            <person name="Toyoda A."/>
            <person name="Takaki Y."/>
            <person name="Nishi S."/>
            <person name="Hori S."/>
            <person name="Arai W."/>
            <person name="Tsubouchi T."/>
            <person name="Morono Y."/>
            <person name="Uchiyama I."/>
            <person name="Ito T."/>
            <person name="Fujiyama A."/>
            <person name="Inagaki F."/>
            <person name="Takami H."/>
        </authorList>
    </citation>
    <scope>NUCLEOTIDE SEQUENCE</scope>
    <source>
        <strain evidence="1">Expedition CK06-06</strain>
    </source>
</reference>
<dbReference type="Gene3D" id="3.30.870.10">
    <property type="entry name" value="Endonuclease Chain A"/>
    <property type="match status" value="1"/>
</dbReference>
<comment type="caution">
    <text evidence="1">The sequence shown here is derived from an EMBL/GenBank/DDBJ whole genome shotgun (WGS) entry which is preliminary data.</text>
</comment>